<evidence type="ECO:0000259" key="6">
    <source>
        <dbReference type="PROSITE" id="PS51918"/>
    </source>
</evidence>
<dbReference type="PANTHER" id="PTHR43409">
    <property type="entry name" value="ANAEROBIC MAGNESIUM-PROTOPORPHYRIN IX MONOMETHYL ESTER CYCLASE-RELATED"/>
    <property type="match status" value="1"/>
</dbReference>
<reference evidence="7 8" key="1">
    <citation type="submission" date="2017-06" db="EMBL/GenBank/DDBJ databases">
        <title>Genome sequencing of cyanobaciteial culture collection at National Institute for Environmental Studies (NIES).</title>
        <authorList>
            <person name="Hirose Y."/>
            <person name="Shimura Y."/>
            <person name="Fujisawa T."/>
            <person name="Nakamura Y."/>
            <person name="Kawachi M."/>
        </authorList>
    </citation>
    <scope>NUCLEOTIDE SEQUENCE [LARGE SCALE GENOMIC DNA]</scope>
    <source>
        <strain evidence="7 8">NIES-23</strain>
    </source>
</reference>
<keyword evidence="5" id="KW-0411">Iron-sulfur</keyword>
<feature type="domain" description="Radical SAM core" evidence="6">
    <location>
        <begin position="265"/>
        <end position="481"/>
    </location>
</feature>
<evidence type="ECO:0000256" key="4">
    <source>
        <dbReference type="ARBA" id="ARBA00023004"/>
    </source>
</evidence>
<evidence type="ECO:0000313" key="8">
    <source>
        <dbReference type="Proteomes" id="UP000217507"/>
    </source>
</evidence>
<evidence type="ECO:0000256" key="3">
    <source>
        <dbReference type="ARBA" id="ARBA00022723"/>
    </source>
</evidence>
<dbReference type="InterPro" id="IPR058240">
    <property type="entry name" value="rSAM_sf"/>
</dbReference>
<protein>
    <recommendedName>
        <fullName evidence="6">Radical SAM core domain-containing protein</fullName>
    </recommendedName>
</protein>
<dbReference type="InterPro" id="IPR006638">
    <property type="entry name" value="Elp3/MiaA/NifB-like_rSAM"/>
</dbReference>
<dbReference type="GO" id="GO:0003824">
    <property type="term" value="F:catalytic activity"/>
    <property type="evidence" value="ECO:0007669"/>
    <property type="project" value="InterPro"/>
</dbReference>
<dbReference type="EMBL" id="AP018216">
    <property type="protein sequence ID" value="BAY67642.1"/>
    <property type="molecule type" value="Genomic_DNA"/>
</dbReference>
<dbReference type="InterPro" id="IPR023984">
    <property type="entry name" value="rSAM_ocin_1"/>
</dbReference>
<proteinExistence type="predicted"/>
<dbReference type="Gene3D" id="3.80.30.20">
    <property type="entry name" value="tm_1862 like domain"/>
    <property type="match status" value="1"/>
</dbReference>
<dbReference type="InterPro" id="IPR051198">
    <property type="entry name" value="BchE-like"/>
</dbReference>
<dbReference type="InterPro" id="IPR023404">
    <property type="entry name" value="rSAM_horseshoe"/>
</dbReference>
<dbReference type="PANTHER" id="PTHR43409:SF7">
    <property type="entry name" value="BLL1977 PROTEIN"/>
    <property type="match status" value="1"/>
</dbReference>
<gene>
    <name evidence="7" type="ORF">NIES23_04200</name>
</gene>
<sequence>MSDVCLVLMPYAAVERPSIALGLLKARLQQAKLEPTILYPNIQFAEEIGLDVYAMISENFIETFLGEWTFSGVLFPEFNPNHSEYFDLISPCFKSYENYLPDRNLKEAFLAVREQATAFIESVAQSVANLQPRIIGCSSTFQQHCASLALLKRVRELAPEIITFMGGANCEGAMGLATHTHFSWVDFIISGEGDDLFNEFCYQLLDGGREVDPSILPYGVISPSHRTSTKISIAAPRASVQNLDQVPIPDYDDYFQTLHASTLSPYIQPGLLIETSRGCWWGQKHHCTFSGLNGSGINYRSKSPDRVLKEFTQLCERYGLRKFQVVDNILDMNHMNTVIPVLAAGDEAYNIFYETKANLRWEHLQQLAQAGVRCIQPGIESMHNSILKLMNKGNTAWMNVQLLKWARELGIIVFWNILADFPGESDEWYVEMMEWLPLIAHLQPPSGASEIRYDRFSPYYERPSDWGLNLSPLRPYKYVYPLAPEILSELAYFFEDQNNLVTRYATEENEQTSEKTERPGLENLKLWVNQWNRLWQSLYYKEHKPEYLPILSMNDSGSLITIYDSRPCATESLLFLEGLAYWVYKVCDRALTYREVVSEINKKLDVPVSWDEIFPIVSELRERKILLDIDGRLLSLALKGSCSPYLSVSELPAGYIDLHEFRRHNSKSSEKVLLPN</sequence>
<dbReference type="AlphaFoldDB" id="A0A1Z4KFA6"/>
<dbReference type="GO" id="GO:0046872">
    <property type="term" value="F:metal ion binding"/>
    <property type="evidence" value="ECO:0007669"/>
    <property type="project" value="UniProtKB-KW"/>
</dbReference>
<accession>A0A1Z4KFA6</accession>
<keyword evidence="2" id="KW-0949">S-adenosyl-L-methionine</keyword>
<evidence type="ECO:0000256" key="1">
    <source>
        <dbReference type="ARBA" id="ARBA00001966"/>
    </source>
</evidence>
<evidence type="ECO:0000313" key="7">
    <source>
        <dbReference type="EMBL" id="BAY67642.1"/>
    </source>
</evidence>
<dbReference type="NCBIfam" id="TIGR03975">
    <property type="entry name" value="rSAM_ocin_1"/>
    <property type="match status" value="1"/>
</dbReference>
<dbReference type="SUPFAM" id="SSF102114">
    <property type="entry name" value="Radical SAM enzymes"/>
    <property type="match status" value="1"/>
</dbReference>
<dbReference type="Proteomes" id="UP000217507">
    <property type="component" value="Chromosome"/>
</dbReference>
<dbReference type="Pfam" id="PF04055">
    <property type="entry name" value="Radical_SAM"/>
    <property type="match status" value="1"/>
</dbReference>
<comment type="cofactor">
    <cofactor evidence="1">
        <name>[4Fe-4S] cluster</name>
        <dbReference type="ChEBI" id="CHEBI:49883"/>
    </cofactor>
</comment>
<dbReference type="InterPro" id="IPR007197">
    <property type="entry name" value="rSAM"/>
</dbReference>
<organism evidence="7 8">
    <name type="scientific">Trichormus variabilis NIES-23</name>
    <dbReference type="NCBI Taxonomy" id="1973479"/>
    <lineage>
        <taxon>Bacteria</taxon>
        <taxon>Bacillati</taxon>
        <taxon>Cyanobacteriota</taxon>
        <taxon>Cyanophyceae</taxon>
        <taxon>Nostocales</taxon>
        <taxon>Nostocaceae</taxon>
        <taxon>Trichormus</taxon>
    </lineage>
</organism>
<evidence type="ECO:0000256" key="2">
    <source>
        <dbReference type="ARBA" id="ARBA00022691"/>
    </source>
</evidence>
<dbReference type="SMART" id="SM00729">
    <property type="entry name" value="Elp3"/>
    <property type="match status" value="1"/>
</dbReference>
<dbReference type="Gene3D" id="3.40.50.280">
    <property type="entry name" value="Cobalamin-binding domain"/>
    <property type="match status" value="1"/>
</dbReference>
<dbReference type="PROSITE" id="PS51918">
    <property type="entry name" value="RADICAL_SAM"/>
    <property type="match status" value="1"/>
</dbReference>
<evidence type="ECO:0000256" key="5">
    <source>
        <dbReference type="ARBA" id="ARBA00023014"/>
    </source>
</evidence>
<dbReference type="GO" id="GO:0005829">
    <property type="term" value="C:cytosol"/>
    <property type="evidence" value="ECO:0007669"/>
    <property type="project" value="TreeGrafter"/>
</dbReference>
<keyword evidence="3" id="KW-0479">Metal-binding</keyword>
<name>A0A1Z4KFA6_ANAVA</name>
<dbReference type="GO" id="GO:0051536">
    <property type="term" value="F:iron-sulfur cluster binding"/>
    <property type="evidence" value="ECO:0007669"/>
    <property type="project" value="UniProtKB-KW"/>
</dbReference>
<keyword evidence="4" id="KW-0408">Iron</keyword>